<evidence type="ECO:0000256" key="8">
    <source>
        <dbReference type="ARBA" id="ARBA00022603"/>
    </source>
</evidence>
<evidence type="ECO:0000256" key="16">
    <source>
        <dbReference type="PIRSR" id="PIRSR000386-1"/>
    </source>
</evidence>
<dbReference type="STRING" id="1618350.UR67_C0001G0084"/>
<dbReference type="NCBIfam" id="TIGR00088">
    <property type="entry name" value="trmD"/>
    <property type="match status" value="1"/>
</dbReference>
<sequence>MLKVDIITLFPKMFEGPFSESIIKRAQDKRLTNIQINNLRHWATDRHQTVDDKPFGGGPGMLLIPEILFECIEDLKSKNSDSHVIYLSPQGKIFKQNKARQLSKKQHLILLCGHYEGVDQRVIDTLVDEEISIGDYVLTGGELPAIVIVDTIVRLIPGVIEGEGGTEDESFSNNSLEYPQYTRPAEFRGLKVPSVLLSGNHAEIKKWKNEQRLKVTKKKRKDLL</sequence>
<evidence type="ECO:0000256" key="2">
    <source>
        <dbReference type="ARBA" id="ARBA00004496"/>
    </source>
</evidence>
<evidence type="ECO:0000256" key="12">
    <source>
        <dbReference type="ARBA" id="ARBA00029736"/>
    </source>
</evidence>
<evidence type="ECO:0000256" key="11">
    <source>
        <dbReference type="ARBA" id="ARBA00022694"/>
    </source>
</evidence>
<keyword evidence="7 15" id="KW-0963">Cytoplasm</keyword>
<comment type="catalytic activity">
    <reaction evidence="14 15 17">
        <text>guanosine(37) in tRNA + S-adenosyl-L-methionine = N(1)-methylguanosine(37) in tRNA + S-adenosyl-L-homocysteine + H(+)</text>
        <dbReference type="Rhea" id="RHEA:36899"/>
        <dbReference type="Rhea" id="RHEA-COMP:10145"/>
        <dbReference type="Rhea" id="RHEA-COMP:10147"/>
        <dbReference type="ChEBI" id="CHEBI:15378"/>
        <dbReference type="ChEBI" id="CHEBI:57856"/>
        <dbReference type="ChEBI" id="CHEBI:59789"/>
        <dbReference type="ChEBI" id="CHEBI:73542"/>
        <dbReference type="ChEBI" id="CHEBI:74269"/>
        <dbReference type="EC" id="2.1.1.228"/>
    </reaction>
</comment>
<protein>
    <recommendedName>
        <fullName evidence="6 15">tRNA (guanine-N(1)-)-methyltransferase</fullName>
        <ecNumber evidence="5 15">2.1.1.228</ecNumber>
    </recommendedName>
    <alternativeName>
        <fullName evidence="12 15">M1G-methyltransferase</fullName>
    </alternativeName>
    <alternativeName>
        <fullName evidence="13 15">tRNA [GM37] methyltransferase</fullName>
    </alternativeName>
</protein>
<feature type="binding site" evidence="15 16">
    <location>
        <begin position="133"/>
        <end position="138"/>
    </location>
    <ligand>
        <name>S-adenosyl-L-methionine</name>
        <dbReference type="ChEBI" id="CHEBI:59789"/>
    </ligand>
</feature>
<dbReference type="InterPro" id="IPR029028">
    <property type="entry name" value="Alpha/beta_knot_MTases"/>
</dbReference>
<dbReference type="CDD" id="cd18080">
    <property type="entry name" value="TrmD-like"/>
    <property type="match status" value="1"/>
</dbReference>
<dbReference type="PANTHER" id="PTHR46417">
    <property type="entry name" value="TRNA (GUANINE-N(1)-)-METHYLTRANSFERASE"/>
    <property type="match status" value="1"/>
</dbReference>
<dbReference type="Gene3D" id="3.40.1280.10">
    <property type="match status" value="1"/>
</dbReference>
<evidence type="ECO:0000256" key="17">
    <source>
        <dbReference type="RuleBase" id="RU003464"/>
    </source>
</evidence>
<dbReference type="Pfam" id="PF01746">
    <property type="entry name" value="tRNA_m1G_MT"/>
    <property type="match status" value="1"/>
</dbReference>
<evidence type="ECO:0000256" key="3">
    <source>
        <dbReference type="ARBA" id="ARBA00007630"/>
    </source>
</evidence>
<dbReference type="SUPFAM" id="SSF75217">
    <property type="entry name" value="alpha/beta knot"/>
    <property type="match status" value="1"/>
</dbReference>
<dbReference type="EMBL" id="LBQB01000001">
    <property type="protein sequence ID" value="KKP70175.1"/>
    <property type="molecule type" value="Genomic_DNA"/>
</dbReference>
<comment type="similarity">
    <text evidence="3 15 17">Belongs to the RNA methyltransferase TrmD family.</text>
</comment>
<keyword evidence="8 15" id="KW-0489">Methyltransferase</keyword>
<evidence type="ECO:0000313" key="20">
    <source>
        <dbReference type="Proteomes" id="UP000034581"/>
    </source>
</evidence>
<comment type="function">
    <text evidence="1 15 17">Specifically methylates guanosine-37 in various tRNAs.</text>
</comment>
<accession>A0A0G0E4B1</accession>
<feature type="binding site" evidence="15 16">
    <location>
        <position position="113"/>
    </location>
    <ligand>
        <name>S-adenosyl-L-methionine</name>
        <dbReference type="ChEBI" id="CHEBI:59789"/>
    </ligand>
</feature>
<evidence type="ECO:0000313" key="19">
    <source>
        <dbReference type="EMBL" id="KKP70175.1"/>
    </source>
</evidence>
<dbReference type="GO" id="GO:0002939">
    <property type="term" value="P:tRNA N1-guanine methylation"/>
    <property type="evidence" value="ECO:0007669"/>
    <property type="project" value="TreeGrafter"/>
</dbReference>
<gene>
    <name evidence="15" type="primary">trmD</name>
    <name evidence="19" type="ORF">UR67_C0001G0084</name>
</gene>
<dbReference type="FunFam" id="3.40.1280.10:FF:000001">
    <property type="entry name" value="tRNA (guanine-N(1)-)-methyltransferase"/>
    <property type="match status" value="1"/>
</dbReference>
<dbReference type="AlphaFoldDB" id="A0A0G0E4B1"/>
<evidence type="ECO:0000256" key="14">
    <source>
        <dbReference type="ARBA" id="ARBA00047783"/>
    </source>
</evidence>
<dbReference type="InterPro" id="IPR002649">
    <property type="entry name" value="tRNA_m1G_MeTrfase_TrmD"/>
</dbReference>
<proteinExistence type="inferred from homology"/>
<reference evidence="19 20" key="1">
    <citation type="journal article" date="2015" name="Nature">
        <title>rRNA introns, odd ribosomes, and small enigmatic genomes across a large radiation of phyla.</title>
        <authorList>
            <person name="Brown C.T."/>
            <person name="Hug L.A."/>
            <person name="Thomas B.C."/>
            <person name="Sharon I."/>
            <person name="Castelle C.J."/>
            <person name="Singh A."/>
            <person name="Wilkins M.J."/>
            <person name="Williams K.H."/>
            <person name="Banfield J.F."/>
        </authorList>
    </citation>
    <scope>NUCLEOTIDE SEQUENCE [LARGE SCALE GENOMIC DNA]</scope>
</reference>
<comment type="caution">
    <text evidence="19">The sequence shown here is derived from an EMBL/GenBank/DDBJ whole genome shotgun (WGS) entry which is preliminary data.</text>
</comment>
<keyword evidence="11 15" id="KW-0819">tRNA processing</keyword>
<dbReference type="InterPro" id="IPR029026">
    <property type="entry name" value="tRNA_m1G_MTases_N"/>
</dbReference>
<dbReference type="PANTHER" id="PTHR46417:SF1">
    <property type="entry name" value="TRNA (GUANINE-N(1)-)-METHYLTRANSFERASE"/>
    <property type="match status" value="1"/>
</dbReference>
<evidence type="ECO:0000256" key="6">
    <source>
        <dbReference type="ARBA" id="ARBA00014679"/>
    </source>
</evidence>
<dbReference type="EC" id="2.1.1.228" evidence="5 15"/>
<dbReference type="GO" id="GO:0052906">
    <property type="term" value="F:tRNA (guanine(37)-N1)-methyltransferase activity"/>
    <property type="evidence" value="ECO:0007669"/>
    <property type="project" value="UniProtKB-UniRule"/>
</dbReference>
<dbReference type="PIRSF" id="PIRSF000386">
    <property type="entry name" value="tRNA_mtase"/>
    <property type="match status" value="1"/>
</dbReference>
<comment type="subcellular location">
    <subcellularLocation>
        <location evidence="2 15 17">Cytoplasm</location>
    </subcellularLocation>
</comment>
<keyword evidence="9 15" id="KW-0808">Transferase</keyword>
<evidence type="ECO:0000256" key="5">
    <source>
        <dbReference type="ARBA" id="ARBA00012807"/>
    </source>
</evidence>
<dbReference type="Gene3D" id="1.10.1270.20">
    <property type="entry name" value="tRNA(m1g37)methyltransferase, domain 2"/>
    <property type="match status" value="1"/>
</dbReference>
<dbReference type="GO" id="GO:0005829">
    <property type="term" value="C:cytosol"/>
    <property type="evidence" value="ECO:0007669"/>
    <property type="project" value="TreeGrafter"/>
</dbReference>
<evidence type="ECO:0000256" key="9">
    <source>
        <dbReference type="ARBA" id="ARBA00022679"/>
    </source>
</evidence>
<name>A0A0G0E4B1_UNCC3</name>
<organism evidence="19 20">
    <name type="scientific">candidate division CPR3 bacterium GW2011_GWF2_35_18</name>
    <dbReference type="NCBI Taxonomy" id="1618350"/>
    <lineage>
        <taxon>Bacteria</taxon>
        <taxon>Bacteria division CPR3</taxon>
    </lineage>
</organism>
<dbReference type="Proteomes" id="UP000034581">
    <property type="component" value="Unassembled WGS sequence"/>
</dbReference>
<comment type="subunit">
    <text evidence="4 15 17">Homodimer.</text>
</comment>
<dbReference type="PATRIC" id="fig|1618350.3.peg.90"/>
<keyword evidence="10 15" id="KW-0949">S-adenosyl-L-methionine</keyword>
<dbReference type="NCBIfam" id="NF000648">
    <property type="entry name" value="PRK00026.1"/>
    <property type="match status" value="1"/>
</dbReference>
<evidence type="ECO:0000256" key="4">
    <source>
        <dbReference type="ARBA" id="ARBA00011738"/>
    </source>
</evidence>
<dbReference type="HAMAP" id="MF_00605">
    <property type="entry name" value="TrmD"/>
    <property type="match status" value="1"/>
</dbReference>
<evidence type="ECO:0000256" key="7">
    <source>
        <dbReference type="ARBA" id="ARBA00022490"/>
    </source>
</evidence>
<dbReference type="InterPro" id="IPR023148">
    <property type="entry name" value="tRNA_m1G_MeTrfase_C_sf"/>
</dbReference>
<evidence type="ECO:0000256" key="1">
    <source>
        <dbReference type="ARBA" id="ARBA00002634"/>
    </source>
</evidence>
<feature type="domain" description="tRNA methyltransferase TRMD/TRM10-type" evidence="18">
    <location>
        <begin position="2"/>
        <end position="224"/>
    </location>
</feature>
<evidence type="ECO:0000256" key="10">
    <source>
        <dbReference type="ARBA" id="ARBA00022691"/>
    </source>
</evidence>
<evidence type="ECO:0000259" key="18">
    <source>
        <dbReference type="Pfam" id="PF01746"/>
    </source>
</evidence>
<evidence type="ECO:0000256" key="15">
    <source>
        <dbReference type="HAMAP-Rule" id="MF_00605"/>
    </source>
</evidence>
<evidence type="ECO:0000256" key="13">
    <source>
        <dbReference type="ARBA" id="ARBA00033392"/>
    </source>
</evidence>
<dbReference type="InterPro" id="IPR016009">
    <property type="entry name" value="tRNA_MeTrfase_TRMD/TRM10"/>
</dbReference>